<organism evidence="5 6">
    <name type="scientific">Stichopus japonicus</name>
    <name type="common">Sea cucumber</name>
    <dbReference type="NCBI Taxonomy" id="307972"/>
    <lineage>
        <taxon>Eukaryota</taxon>
        <taxon>Metazoa</taxon>
        <taxon>Echinodermata</taxon>
        <taxon>Eleutherozoa</taxon>
        <taxon>Echinozoa</taxon>
        <taxon>Holothuroidea</taxon>
        <taxon>Aspidochirotacea</taxon>
        <taxon>Aspidochirotida</taxon>
        <taxon>Stichopodidae</taxon>
        <taxon>Apostichopus</taxon>
    </lineage>
</organism>
<feature type="compositionally biased region" description="Low complexity" evidence="3">
    <location>
        <begin position="915"/>
        <end position="926"/>
    </location>
</feature>
<feature type="region of interest" description="Disordered" evidence="3">
    <location>
        <begin position="645"/>
        <end position="673"/>
    </location>
</feature>
<dbReference type="CDD" id="cd09497">
    <property type="entry name" value="SAM_caskin1_2_repeat1"/>
    <property type="match status" value="1"/>
</dbReference>
<evidence type="ECO:0000259" key="4">
    <source>
        <dbReference type="PROSITE" id="PS50105"/>
    </source>
</evidence>
<feature type="compositionally biased region" description="Polar residues" evidence="3">
    <location>
        <begin position="353"/>
        <end position="383"/>
    </location>
</feature>
<accession>A0A2G8JYC2</accession>
<dbReference type="InterPro" id="IPR013761">
    <property type="entry name" value="SAM/pointed_sf"/>
</dbReference>
<feature type="region of interest" description="Disordered" evidence="3">
    <location>
        <begin position="815"/>
        <end position="849"/>
    </location>
</feature>
<dbReference type="PANTHER" id="PTHR24174:SF16">
    <property type="entry name" value="CASKIN-2"/>
    <property type="match status" value="1"/>
</dbReference>
<feature type="region of interest" description="Disordered" evidence="3">
    <location>
        <begin position="1014"/>
        <end position="1146"/>
    </location>
</feature>
<dbReference type="InterPro" id="IPR033635">
    <property type="entry name" value="ANKS1/Caskin"/>
</dbReference>
<feature type="compositionally biased region" description="Polar residues" evidence="3">
    <location>
        <begin position="27"/>
        <end position="42"/>
    </location>
</feature>
<dbReference type="InterPro" id="IPR035498">
    <property type="entry name" value="Caskin1/2_SAM_2"/>
</dbReference>
<keyword evidence="2" id="KW-0040">ANK repeat</keyword>
<evidence type="ECO:0000313" key="5">
    <source>
        <dbReference type="EMBL" id="PIK40781.1"/>
    </source>
</evidence>
<dbReference type="SMART" id="SM00454">
    <property type="entry name" value="SAM"/>
    <property type="match status" value="2"/>
</dbReference>
<feature type="compositionally biased region" description="Basic and acidic residues" evidence="3">
    <location>
        <begin position="1121"/>
        <end position="1141"/>
    </location>
</feature>
<gene>
    <name evidence="5" type="ORF">BSL78_22361</name>
</gene>
<reference evidence="5 6" key="1">
    <citation type="journal article" date="2017" name="PLoS Biol.">
        <title>The sea cucumber genome provides insights into morphological evolution and visceral regeneration.</title>
        <authorList>
            <person name="Zhang X."/>
            <person name="Sun L."/>
            <person name="Yuan J."/>
            <person name="Sun Y."/>
            <person name="Gao Y."/>
            <person name="Zhang L."/>
            <person name="Li S."/>
            <person name="Dai H."/>
            <person name="Hamel J.F."/>
            <person name="Liu C."/>
            <person name="Yu Y."/>
            <person name="Liu S."/>
            <person name="Lin W."/>
            <person name="Guo K."/>
            <person name="Jin S."/>
            <person name="Xu P."/>
            <person name="Storey K.B."/>
            <person name="Huan P."/>
            <person name="Zhang T."/>
            <person name="Zhou Y."/>
            <person name="Zhang J."/>
            <person name="Lin C."/>
            <person name="Li X."/>
            <person name="Xing L."/>
            <person name="Huo D."/>
            <person name="Sun M."/>
            <person name="Wang L."/>
            <person name="Mercier A."/>
            <person name="Li F."/>
            <person name="Yang H."/>
            <person name="Xiang J."/>
        </authorList>
    </citation>
    <scope>NUCLEOTIDE SEQUENCE [LARGE SCALE GENOMIC DNA]</scope>
    <source>
        <strain evidence="5">Shaxun</strain>
        <tissue evidence="5">Muscle</tissue>
    </source>
</reference>
<feature type="region of interest" description="Disordered" evidence="3">
    <location>
        <begin position="893"/>
        <end position="938"/>
    </location>
</feature>
<proteinExistence type="predicted"/>
<dbReference type="FunFam" id="1.10.150.50:FF:000028">
    <property type="entry name" value="caskin-2 isoform X2"/>
    <property type="match status" value="1"/>
</dbReference>
<sequence length="1237" mass="134271">MSRLEWLTLCGTGSIGNRGMPAIVEAKSNNYPGTSPPSQQSLPIMPANTYPSNAPVSPLADKTNRYSSGSTASASSSGNWSNRGSTGQSVSSGMRPNHLPVAGLPDPPSGLPPPPPMGSDPYNDNTNEDFPPPPPEMLNNNHSPQGTMRYNNDMRHSPQSRGSPSHTAAHNNYSSNSSPKKLNYTAPPWLAGAKCSDESGIELSSSNENVERRDADRIYEWLRQHRLSEYTNNFTLAGYDMPTIAKMTPEDLTAIGVTKPAHRKRITAMISKMKEPDPLPKFIPGDVVTWLRLLDLSQYYNTLISNDYGTVEKASEITWEDLQEIGINRLGDQKKFTLAIKRLNYLKKHSGDNKLQSPSYPASLNSDSGSISPAASLEGHNQTYPPPAQFAPSSQSPHQQDEAHLMVKRRSGGLRSSRESLASDISVGSVGSQGSHDLNHRQDAAMRQTSATNQTINEGIESTYIPTMSSFRVPGQGTKKSTSLHNLDDAGGADGQSKGMSFSTFKQPQISPEDSSRRFTGRSTESLDRLMAAQAMAERFKRNSIEGGSSIASSGSGSGEQPAVKLKKSLPPAPPKRTNSMSSNSRDYEQKTATIGRKKSLKKFREEMQVYRAEMEAEFAAGHFDGQTDRIEGYATIKRSSSKKADPIKKLQRSQSQEGDVFRGIAPSPVLPPPMAVMSPTGHMEGRDYDEGLHHQHTDVSHMQHNMGIPQSMQHMQGNNYDARTNMSRTGDVASSSSSNPVHTRPQHIPVVPPFPQAYQPTSNINHSVNTEHSSIQSPYPAVSAQMGYHPHNTQNGGNRNMERIGGSVTTELSLHEHPHVPRTQSSQSKHSYQPPYAHVPHSNSATEVTKPTRMVMTSPTDAISPAGGGSYQFVCPPDVKSALPSAQQPVVQGLKYRKSSSDRLLPGQPRKASVSEQSTSSSDSGGSNGRRPNSLEWKNQGSIDEDVAPIIQPALANPLENIWRPKSRHLSRSASGEKGESSSSSEKSDASSSDASQIRTDATFLQLKKQFLEQDSQMPPVTYSTLKRQGKKPEPLTGIGNLRAPGFSDQDEYNQSPVAKYPPSEFPDVRDGQDHTGFPQDLNPGLKFSLPSRKVSAPVGDTGASKYFESPDSPSLSQRSRREDLQSRVEKIAAGRRDPSPTKPLPAFGTVSGGNSLQLQLGDIPPAPDFAAPLPNHMNASPVGSNETLAFPPPPPSLQPMGGPHRPHLHLLHLKGPVDPCGLRLAVRTTIIIKTF</sequence>
<feature type="region of interest" description="Disordered" evidence="3">
    <location>
        <begin position="26"/>
        <end position="180"/>
    </location>
</feature>
<dbReference type="PROSITE" id="PS50105">
    <property type="entry name" value="SAM_DOMAIN"/>
    <property type="match status" value="2"/>
</dbReference>
<dbReference type="InterPro" id="IPR001660">
    <property type="entry name" value="SAM"/>
</dbReference>
<feature type="compositionally biased region" description="Low complexity" evidence="3">
    <location>
        <begin position="982"/>
        <end position="997"/>
    </location>
</feature>
<keyword evidence="6" id="KW-1185">Reference proteome</keyword>
<dbReference type="PANTHER" id="PTHR24174">
    <property type="entry name" value="ANKYRIN REPEAT AND STERILE ALPHA MOTIF DOMAIN-CONTAINING PROTEIN 1"/>
    <property type="match status" value="1"/>
</dbReference>
<evidence type="ECO:0000256" key="3">
    <source>
        <dbReference type="SAM" id="MobiDB-lite"/>
    </source>
</evidence>
<feature type="domain" description="SAM" evidence="4">
    <location>
        <begin position="213"/>
        <end position="276"/>
    </location>
</feature>
<feature type="compositionally biased region" description="Low complexity" evidence="3">
    <location>
        <begin position="67"/>
        <end position="87"/>
    </location>
</feature>
<comment type="caution">
    <text evidence="5">The sequence shown here is derived from an EMBL/GenBank/DDBJ whole genome shotgun (WGS) entry which is preliminary data.</text>
</comment>
<protein>
    <submittedName>
        <fullName evidence="5">Putative AF4/FMR2 family member 4</fullName>
    </submittedName>
</protein>
<name>A0A2G8JYC2_STIJA</name>
<feature type="compositionally biased region" description="Polar residues" evidence="3">
    <location>
        <begin position="157"/>
        <end position="180"/>
    </location>
</feature>
<feature type="compositionally biased region" description="Low complexity" evidence="3">
    <location>
        <begin position="545"/>
        <end position="564"/>
    </location>
</feature>
<dbReference type="AlphaFoldDB" id="A0A2G8JYC2"/>
<dbReference type="SUPFAM" id="SSF47769">
    <property type="entry name" value="SAM/Pointed domain"/>
    <property type="match status" value="2"/>
</dbReference>
<dbReference type="OrthoDB" id="5314041at2759"/>
<feature type="region of interest" description="Disordered" evidence="3">
    <location>
        <begin position="350"/>
        <end position="404"/>
    </location>
</feature>
<feature type="domain" description="SAM" evidence="4">
    <location>
        <begin position="282"/>
        <end position="346"/>
    </location>
</feature>
<dbReference type="EMBL" id="MRZV01001084">
    <property type="protein sequence ID" value="PIK40781.1"/>
    <property type="molecule type" value="Genomic_DNA"/>
</dbReference>
<dbReference type="Proteomes" id="UP000230750">
    <property type="component" value="Unassembled WGS sequence"/>
</dbReference>
<feature type="compositionally biased region" description="Polar residues" evidence="3">
    <location>
        <begin position="138"/>
        <end position="150"/>
    </location>
</feature>
<feature type="compositionally biased region" description="Polar residues" evidence="3">
    <location>
        <begin position="1014"/>
        <end position="1028"/>
    </location>
</feature>
<dbReference type="InterPro" id="IPR035497">
    <property type="entry name" value="Caskin1/2_SAM_1"/>
</dbReference>
<feature type="region of interest" description="Disordered" evidence="3">
    <location>
        <begin position="468"/>
        <end position="524"/>
    </location>
</feature>
<feature type="region of interest" description="Disordered" evidence="3">
    <location>
        <begin position="543"/>
        <end position="591"/>
    </location>
</feature>
<evidence type="ECO:0000256" key="1">
    <source>
        <dbReference type="ARBA" id="ARBA00022737"/>
    </source>
</evidence>
<feature type="compositionally biased region" description="Pro residues" evidence="3">
    <location>
        <begin position="105"/>
        <end position="118"/>
    </location>
</feature>
<evidence type="ECO:0000256" key="2">
    <source>
        <dbReference type="ARBA" id="ARBA00023043"/>
    </source>
</evidence>
<keyword evidence="1" id="KW-0677">Repeat</keyword>
<feature type="compositionally biased region" description="Polar residues" evidence="3">
    <location>
        <begin position="823"/>
        <end position="832"/>
    </location>
</feature>
<feature type="compositionally biased region" description="Polar residues" evidence="3">
    <location>
        <begin position="498"/>
        <end position="513"/>
    </location>
</feature>
<feature type="region of interest" description="Disordered" evidence="3">
    <location>
        <begin position="967"/>
        <end position="998"/>
    </location>
</feature>
<evidence type="ECO:0000313" key="6">
    <source>
        <dbReference type="Proteomes" id="UP000230750"/>
    </source>
</evidence>
<dbReference type="STRING" id="307972.A0A2G8JYC2"/>
<dbReference type="Pfam" id="PF00536">
    <property type="entry name" value="SAM_1"/>
    <property type="match status" value="2"/>
</dbReference>
<dbReference type="Gene3D" id="1.10.150.50">
    <property type="entry name" value="Transcription Factor, Ets-1"/>
    <property type="match status" value="2"/>
</dbReference>
<dbReference type="CDD" id="cd09498">
    <property type="entry name" value="SAM_caskin1_2_repeat2"/>
    <property type="match status" value="1"/>
</dbReference>